<protein>
    <submittedName>
        <fullName evidence="1">Uncharacterized protein</fullName>
    </submittedName>
</protein>
<accession>A0AAD3H744</accession>
<organism evidence="1 2">
    <name type="scientific">Chaetoceros tenuissimus</name>
    <dbReference type="NCBI Taxonomy" id="426638"/>
    <lineage>
        <taxon>Eukaryota</taxon>
        <taxon>Sar</taxon>
        <taxon>Stramenopiles</taxon>
        <taxon>Ochrophyta</taxon>
        <taxon>Bacillariophyta</taxon>
        <taxon>Coscinodiscophyceae</taxon>
        <taxon>Chaetocerotophycidae</taxon>
        <taxon>Chaetocerotales</taxon>
        <taxon>Chaetocerotaceae</taxon>
        <taxon>Chaetoceros</taxon>
    </lineage>
</organism>
<proteinExistence type="predicted"/>
<dbReference type="AlphaFoldDB" id="A0AAD3H744"/>
<name>A0AAD3H744_9STRA</name>
<keyword evidence="2" id="KW-1185">Reference proteome</keyword>
<dbReference type="Proteomes" id="UP001054902">
    <property type="component" value="Unassembled WGS sequence"/>
</dbReference>
<comment type="caution">
    <text evidence="1">The sequence shown here is derived from an EMBL/GenBank/DDBJ whole genome shotgun (WGS) entry which is preliminary data.</text>
</comment>
<sequence>MDQALQEEWAFPSIEEKYFEMNCNFPPYLQYKIFYPLLEALRGVHRQDPKTRCLNAFYTREEIINLYKNEMEKKWKQGQSLVLASEAMDFIASSNEEDGYHLLDALLDFLPTNEKDNESKEFSSTTAVVMYRPPRVSHLISAWHQCCMQKMSFYNFLTSMDSSTVFDGALKTLDSLLLAERFAHRKINTVLVDLSGVKHHEYDISNVIACDVLDAKCNAEKKPEVSISPMITNVKKHSKDNLNVTDAQIASIDKVIESYDCHFKHVLTSNYIQVLYPHDIEEIMHSCSNTTSYNGSVSKLRQQTVRQIRQILQ</sequence>
<reference evidence="1 2" key="1">
    <citation type="journal article" date="2021" name="Sci. Rep.">
        <title>The genome of the diatom Chaetoceros tenuissimus carries an ancient integrated fragment of an extant virus.</title>
        <authorList>
            <person name="Hongo Y."/>
            <person name="Kimura K."/>
            <person name="Takaki Y."/>
            <person name="Yoshida Y."/>
            <person name="Baba S."/>
            <person name="Kobayashi G."/>
            <person name="Nagasaki K."/>
            <person name="Hano T."/>
            <person name="Tomaru Y."/>
        </authorList>
    </citation>
    <scope>NUCLEOTIDE SEQUENCE [LARGE SCALE GENOMIC DNA]</scope>
    <source>
        <strain evidence="1 2">NIES-3715</strain>
    </source>
</reference>
<evidence type="ECO:0000313" key="1">
    <source>
        <dbReference type="EMBL" id="GFH52399.1"/>
    </source>
</evidence>
<gene>
    <name evidence="1" type="ORF">CTEN210_08875</name>
</gene>
<evidence type="ECO:0000313" key="2">
    <source>
        <dbReference type="Proteomes" id="UP001054902"/>
    </source>
</evidence>
<dbReference type="EMBL" id="BLLK01000045">
    <property type="protein sequence ID" value="GFH52399.1"/>
    <property type="molecule type" value="Genomic_DNA"/>
</dbReference>